<protein>
    <submittedName>
        <fullName evidence="1">Chitinase</fullName>
    </submittedName>
</protein>
<accession>A0ABR2XWG5</accession>
<comment type="caution">
    <text evidence="1">The sequence shown here is derived from an EMBL/GenBank/DDBJ whole genome shotgun (WGS) entry which is preliminary data.</text>
</comment>
<organism evidence="1 2">
    <name type="scientific">Seiridium cardinale</name>
    <dbReference type="NCBI Taxonomy" id="138064"/>
    <lineage>
        <taxon>Eukaryota</taxon>
        <taxon>Fungi</taxon>
        <taxon>Dikarya</taxon>
        <taxon>Ascomycota</taxon>
        <taxon>Pezizomycotina</taxon>
        <taxon>Sordariomycetes</taxon>
        <taxon>Xylariomycetidae</taxon>
        <taxon>Amphisphaeriales</taxon>
        <taxon>Sporocadaceae</taxon>
        <taxon>Seiridium</taxon>
    </lineage>
</organism>
<reference evidence="1 2" key="1">
    <citation type="submission" date="2024-02" db="EMBL/GenBank/DDBJ databases">
        <title>First draft genome assembly of two strains of Seiridium cardinale.</title>
        <authorList>
            <person name="Emiliani G."/>
            <person name="Scali E."/>
        </authorList>
    </citation>
    <scope>NUCLEOTIDE SEQUENCE [LARGE SCALE GENOMIC DNA]</scope>
    <source>
        <strain evidence="1 2">BM-138-000479</strain>
    </source>
</reference>
<evidence type="ECO:0000313" key="2">
    <source>
        <dbReference type="Proteomes" id="UP001465668"/>
    </source>
</evidence>
<name>A0ABR2XWG5_9PEZI</name>
<keyword evidence="2" id="KW-1185">Reference proteome</keyword>
<dbReference type="Proteomes" id="UP001465668">
    <property type="component" value="Unassembled WGS sequence"/>
</dbReference>
<gene>
    <name evidence="1" type="ORF">SCAR479_05111</name>
</gene>
<proteinExistence type="predicted"/>
<sequence length="156" mass="17628">MSTVRVGYLYHSRHNQDPTSRLLNAVSWAGLILRSITTRENPPKNKRGLLEFWYNNGNETRRATPDGADTAVRNLLLRAQLKEFEDEMVGYFNIVWWFLRQQVTPLARPIVPSAEVFMTAPPNVVAVVTSTHSTDVQPTVIGNPWPSRPTSGVEVK</sequence>
<dbReference type="EMBL" id="JARVKM010000017">
    <property type="protein sequence ID" value="KAK9778141.1"/>
    <property type="molecule type" value="Genomic_DNA"/>
</dbReference>
<evidence type="ECO:0000313" key="1">
    <source>
        <dbReference type="EMBL" id="KAK9778141.1"/>
    </source>
</evidence>